<dbReference type="PIRSF" id="PIRSF000429">
    <property type="entry name" value="Ac-CoA_Ac_transf"/>
    <property type="match status" value="1"/>
</dbReference>
<evidence type="ECO:0000313" key="9">
    <source>
        <dbReference type="Proteomes" id="UP000626148"/>
    </source>
</evidence>
<reference evidence="8" key="2">
    <citation type="submission" date="2020-09" db="EMBL/GenBank/DDBJ databases">
        <authorList>
            <person name="Sun Q."/>
            <person name="Kim S."/>
        </authorList>
    </citation>
    <scope>NUCLEOTIDE SEQUENCE</scope>
    <source>
        <strain evidence="8">KCTC 22169</strain>
    </source>
</reference>
<keyword evidence="2 5" id="KW-0808">Transferase</keyword>
<dbReference type="PANTHER" id="PTHR18919:SF107">
    <property type="entry name" value="ACETYL-COA ACETYLTRANSFERASE, CYTOSOLIC"/>
    <property type="match status" value="1"/>
</dbReference>
<protein>
    <submittedName>
        <fullName evidence="8">Acetyl-CoA acetyltransferase</fullName>
    </submittedName>
</protein>
<dbReference type="NCBIfam" id="TIGR01930">
    <property type="entry name" value="AcCoA-C-Actrans"/>
    <property type="match status" value="1"/>
</dbReference>
<keyword evidence="3 5" id="KW-0012">Acyltransferase</keyword>
<evidence type="ECO:0000256" key="3">
    <source>
        <dbReference type="ARBA" id="ARBA00023315"/>
    </source>
</evidence>
<evidence type="ECO:0000256" key="4">
    <source>
        <dbReference type="PIRSR" id="PIRSR000429-1"/>
    </source>
</evidence>
<feature type="active site" description="Proton acceptor" evidence="4">
    <location>
        <position position="373"/>
    </location>
</feature>
<dbReference type="CDD" id="cd00751">
    <property type="entry name" value="thiolase"/>
    <property type="match status" value="1"/>
</dbReference>
<dbReference type="RefSeq" id="WP_189612926.1">
    <property type="nucleotide sequence ID" value="NZ_BMXR01000015.1"/>
</dbReference>
<dbReference type="InterPro" id="IPR020616">
    <property type="entry name" value="Thiolase_N"/>
</dbReference>
<dbReference type="SUPFAM" id="SSF53901">
    <property type="entry name" value="Thiolase-like"/>
    <property type="match status" value="2"/>
</dbReference>
<feature type="active site" description="Proton acceptor" evidence="4">
    <location>
        <position position="403"/>
    </location>
</feature>
<name>A0A918KQK5_9GAMM</name>
<feature type="active site" description="Acyl-thioester intermediate" evidence="4">
    <location>
        <position position="104"/>
    </location>
</feature>
<keyword evidence="9" id="KW-1185">Reference proteome</keyword>
<dbReference type="InterPro" id="IPR020610">
    <property type="entry name" value="Thiolase_AS"/>
</dbReference>
<dbReference type="EMBL" id="BMXR01000015">
    <property type="protein sequence ID" value="GGX72083.1"/>
    <property type="molecule type" value="Genomic_DNA"/>
</dbReference>
<gene>
    <name evidence="8" type="ORF">GCM10007392_44360</name>
</gene>
<comment type="caution">
    <text evidence="8">The sequence shown here is derived from an EMBL/GenBank/DDBJ whole genome shotgun (WGS) entry which is preliminary data.</text>
</comment>
<dbReference type="GO" id="GO:0003985">
    <property type="term" value="F:acetyl-CoA C-acetyltransferase activity"/>
    <property type="evidence" value="ECO:0007669"/>
    <property type="project" value="TreeGrafter"/>
</dbReference>
<dbReference type="InterPro" id="IPR016039">
    <property type="entry name" value="Thiolase-like"/>
</dbReference>
<evidence type="ECO:0000259" key="7">
    <source>
        <dbReference type="Pfam" id="PF02803"/>
    </source>
</evidence>
<evidence type="ECO:0000256" key="1">
    <source>
        <dbReference type="ARBA" id="ARBA00010982"/>
    </source>
</evidence>
<reference evidence="8" key="1">
    <citation type="journal article" date="2014" name="Int. J. Syst. Evol. Microbiol.">
        <title>Complete genome sequence of Corynebacterium casei LMG S-19264T (=DSM 44701T), isolated from a smear-ripened cheese.</title>
        <authorList>
            <consortium name="US DOE Joint Genome Institute (JGI-PGF)"/>
            <person name="Walter F."/>
            <person name="Albersmeier A."/>
            <person name="Kalinowski J."/>
            <person name="Ruckert C."/>
        </authorList>
    </citation>
    <scope>NUCLEOTIDE SEQUENCE</scope>
    <source>
        <strain evidence="8">KCTC 22169</strain>
    </source>
</reference>
<evidence type="ECO:0000256" key="2">
    <source>
        <dbReference type="ARBA" id="ARBA00022679"/>
    </source>
</evidence>
<feature type="domain" description="Thiolase N-terminal" evidence="6">
    <location>
        <begin position="21"/>
        <end position="285"/>
    </location>
</feature>
<dbReference type="PROSITE" id="PS00099">
    <property type="entry name" value="THIOLASE_3"/>
    <property type="match status" value="1"/>
</dbReference>
<dbReference type="Pfam" id="PF00108">
    <property type="entry name" value="Thiolase_N"/>
    <property type="match status" value="1"/>
</dbReference>
<dbReference type="InterPro" id="IPR020613">
    <property type="entry name" value="Thiolase_CS"/>
</dbReference>
<evidence type="ECO:0000259" key="6">
    <source>
        <dbReference type="Pfam" id="PF00108"/>
    </source>
</evidence>
<dbReference type="Pfam" id="PF02803">
    <property type="entry name" value="Thiolase_C"/>
    <property type="match status" value="1"/>
</dbReference>
<comment type="similarity">
    <text evidence="1 5">Belongs to the thiolase-like superfamily. Thiolase family.</text>
</comment>
<dbReference type="GO" id="GO:0006635">
    <property type="term" value="P:fatty acid beta-oxidation"/>
    <property type="evidence" value="ECO:0007669"/>
    <property type="project" value="TreeGrafter"/>
</dbReference>
<dbReference type="InterPro" id="IPR020617">
    <property type="entry name" value="Thiolase_C"/>
</dbReference>
<dbReference type="PANTHER" id="PTHR18919">
    <property type="entry name" value="ACETYL-COA C-ACYLTRANSFERASE"/>
    <property type="match status" value="1"/>
</dbReference>
<organism evidence="8 9">
    <name type="scientific">Saccharospirillum salsuginis</name>
    <dbReference type="NCBI Taxonomy" id="418750"/>
    <lineage>
        <taxon>Bacteria</taxon>
        <taxon>Pseudomonadati</taxon>
        <taxon>Pseudomonadota</taxon>
        <taxon>Gammaproteobacteria</taxon>
        <taxon>Oceanospirillales</taxon>
        <taxon>Saccharospirillaceae</taxon>
        <taxon>Saccharospirillum</taxon>
    </lineage>
</organism>
<feature type="domain" description="Thiolase C-terminal" evidence="7">
    <location>
        <begin position="295"/>
        <end position="415"/>
    </location>
</feature>
<evidence type="ECO:0000313" key="8">
    <source>
        <dbReference type="EMBL" id="GGX72083.1"/>
    </source>
</evidence>
<dbReference type="InterPro" id="IPR002155">
    <property type="entry name" value="Thiolase"/>
</dbReference>
<dbReference type="Proteomes" id="UP000626148">
    <property type="component" value="Unassembled WGS sequence"/>
</dbReference>
<sequence length="418" mass="44480">MTAYPDSERSALLSRYDDIWLVDGRRTPFADYCGELRDISPTDLGIYAARALFEESGVPATDVDAVIAGNVAQASFDAYLLPRHIGLYAGVRQSVPALLVHRLCGTGFEAILTAADQIKLGKAQLVLCAGAESMSRNPVASYTHRAGFRMGQVDFRDFLWEATIDTAPDCSMGGTAENLAQRYGINREEADEFAARSFACAEMAWETGYFDGEVVPVENTTWSLDGYNDRGLKLADRVQRFDRDGHVRHSPIEVLSKLRPAFGGVQTGGNSSGIVDGAGAVLVASGDYVRAHGLRPLARIVGGSVVGVPPEIMGIGPAPAIGSLLADLSMALNDISRFEINEAFSAQYIACERELGLDRDRVNVHGGSIAFGHPLAVSGVRLTHTVARQLQQSGEQFGISSACAGGGQGVAVLLENAG</sequence>
<accession>A0A918KQK5</accession>
<evidence type="ECO:0000256" key="5">
    <source>
        <dbReference type="RuleBase" id="RU003557"/>
    </source>
</evidence>
<dbReference type="PROSITE" id="PS00737">
    <property type="entry name" value="THIOLASE_2"/>
    <property type="match status" value="1"/>
</dbReference>
<dbReference type="Gene3D" id="3.40.47.10">
    <property type="match status" value="1"/>
</dbReference>
<dbReference type="AlphaFoldDB" id="A0A918KQK5"/>
<proteinExistence type="inferred from homology"/>